<dbReference type="EMBL" id="VDDA01000017">
    <property type="protein sequence ID" value="TNC09410.1"/>
    <property type="molecule type" value="Genomic_DNA"/>
</dbReference>
<evidence type="ECO:0000259" key="2">
    <source>
        <dbReference type="Pfam" id="PF13808"/>
    </source>
</evidence>
<dbReference type="InterPro" id="IPR047647">
    <property type="entry name" value="ISAs1_transpos"/>
</dbReference>
<dbReference type="OrthoDB" id="8001376at2"/>
<dbReference type="InterPro" id="IPR051698">
    <property type="entry name" value="Transposase_11-like"/>
</dbReference>
<comment type="caution">
    <text evidence="3">The sequence shown here is derived from an EMBL/GenBank/DDBJ whole genome shotgun (WGS) entry which is preliminary data.</text>
</comment>
<keyword evidence="4" id="KW-1185">Reference proteome</keyword>
<feature type="domain" description="Transposase IS4-like" evidence="1">
    <location>
        <begin position="128"/>
        <end position="229"/>
    </location>
</feature>
<dbReference type="Pfam" id="PF01609">
    <property type="entry name" value="DDE_Tnp_1"/>
    <property type="match status" value="1"/>
</dbReference>
<proteinExistence type="predicted"/>
<reference evidence="3 4" key="1">
    <citation type="submission" date="2019-06" db="EMBL/GenBank/DDBJ databases">
        <title>Genome of Methylobacterium sp. 17Sr1-39.</title>
        <authorList>
            <person name="Seo T."/>
        </authorList>
    </citation>
    <scope>NUCLEOTIDE SEQUENCE [LARGE SCALE GENOMIC DNA]</scope>
    <source>
        <strain evidence="3 4">17Sr1-39</strain>
    </source>
</reference>
<name>A0A5C4LCF1_9HYPH</name>
<evidence type="ECO:0000313" key="3">
    <source>
        <dbReference type="EMBL" id="TNC09410.1"/>
    </source>
</evidence>
<dbReference type="RefSeq" id="WP_139038781.1">
    <property type="nucleotide sequence ID" value="NZ_VDDA01000017.1"/>
</dbReference>
<accession>A0A5C4LCF1</accession>
<dbReference type="PANTHER" id="PTHR30298">
    <property type="entry name" value="H REPEAT-ASSOCIATED PREDICTED TRANSPOSASE"/>
    <property type="match status" value="1"/>
</dbReference>
<gene>
    <name evidence="3" type="ORF">FF100_26610</name>
</gene>
<sequence length="267" mass="30812">MPSSLSILDHFSSLGDPRQHWRVIYPLPEILLLVLCATLCGMGDFVEIRLWGDQRLDFLRRFLPYARGLPAHDTLNDVINALKANRPATHDAVVRVFADSSDMIVDTHETLDNDHGRLERRRASVCHDVSWLTSDRRYPDEPHMPHLAMVGMIETQVERAGRIEHERRYYLSSARLDTKTFAAAMRAHWQIENRLHWVLDVVFHDDLVRLRTGSGPQNMAVVRHMAINLVRTPYDRHSLKARRKLANLIPNYLEALLRHTPADPSKS</sequence>
<dbReference type="InterPro" id="IPR002559">
    <property type="entry name" value="Transposase_11"/>
</dbReference>
<feature type="domain" description="H repeat-associated protein N-terminal" evidence="2">
    <location>
        <begin position="8"/>
        <end position="84"/>
    </location>
</feature>
<dbReference type="GO" id="GO:0006313">
    <property type="term" value="P:DNA transposition"/>
    <property type="evidence" value="ECO:0007669"/>
    <property type="project" value="InterPro"/>
</dbReference>
<dbReference type="PANTHER" id="PTHR30298:SF0">
    <property type="entry name" value="PROTEIN YBFL-RELATED"/>
    <property type="match status" value="1"/>
</dbReference>
<organism evidence="3 4">
    <name type="scientific">Methylobacterium terricola</name>
    <dbReference type="NCBI Taxonomy" id="2583531"/>
    <lineage>
        <taxon>Bacteria</taxon>
        <taxon>Pseudomonadati</taxon>
        <taxon>Pseudomonadota</taxon>
        <taxon>Alphaproteobacteria</taxon>
        <taxon>Hyphomicrobiales</taxon>
        <taxon>Methylobacteriaceae</taxon>
        <taxon>Methylobacterium</taxon>
    </lineage>
</organism>
<evidence type="ECO:0000313" key="4">
    <source>
        <dbReference type="Proteomes" id="UP000305267"/>
    </source>
</evidence>
<dbReference type="Pfam" id="PF13808">
    <property type="entry name" value="DDE_Tnp_1_assoc"/>
    <property type="match status" value="1"/>
</dbReference>
<dbReference type="Proteomes" id="UP000305267">
    <property type="component" value="Unassembled WGS sequence"/>
</dbReference>
<protein>
    <submittedName>
        <fullName evidence="3">ISAs1 family transposase</fullName>
    </submittedName>
</protein>
<dbReference type="GO" id="GO:0004803">
    <property type="term" value="F:transposase activity"/>
    <property type="evidence" value="ECO:0007669"/>
    <property type="project" value="InterPro"/>
</dbReference>
<dbReference type="GO" id="GO:0003677">
    <property type="term" value="F:DNA binding"/>
    <property type="evidence" value="ECO:0007669"/>
    <property type="project" value="InterPro"/>
</dbReference>
<dbReference type="InterPro" id="IPR032806">
    <property type="entry name" value="YbfD_N"/>
</dbReference>
<dbReference type="NCBIfam" id="NF033564">
    <property type="entry name" value="transpos_ISAs1"/>
    <property type="match status" value="1"/>
</dbReference>
<dbReference type="AlphaFoldDB" id="A0A5C4LCF1"/>
<evidence type="ECO:0000259" key="1">
    <source>
        <dbReference type="Pfam" id="PF01609"/>
    </source>
</evidence>